<dbReference type="Proteomes" id="UP000284621">
    <property type="component" value="Unassembled WGS sequence"/>
</dbReference>
<protein>
    <recommendedName>
        <fullName evidence="2">Putative exodeoxyribonuclease 8 PDDEXK-like domain-containing protein</fullName>
    </recommendedName>
</protein>
<sequence length="245" mass="28392">MLLNDSNYYSDEANREFFSVSQFKSFMSCEARAIAELNGEYKRPVTRALLVGSFVDHYFEGTLDDFMKENPAIFTRKHELRAEFKRANEIIKTVKEDVKFMDSLSGEKQRIFTFDLFGVPWKAKLDSYNPGKAITDLKVVARMYKLPQWRYDIQGAIYQKGVEIVTGEKLPFYLAVVTKEKVMDRDIWQVPQSTLDMALRQVEENIGRYADIKAGLIEPVHCGKCDYCKSIKQASVRNYNELLEV</sequence>
<reference evidence="3 4" key="1">
    <citation type="submission" date="2018-08" db="EMBL/GenBank/DDBJ databases">
        <title>A genome reference for cultivated species of the human gut microbiota.</title>
        <authorList>
            <person name="Zou Y."/>
            <person name="Xue W."/>
            <person name="Luo G."/>
        </authorList>
    </citation>
    <scope>NUCLEOTIDE SEQUENCE [LARGE SCALE GENOMIC DNA]</scope>
    <source>
        <strain evidence="3 4">AM34-3LB</strain>
    </source>
</reference>
<proteinExistence type="predicted"/>
<dbReference type="GO" id="GO:0016787">
    <property type="term" value="F:hydrolase activity"/>
    <property type="evidence" value="ECO:0007669"/>
    <property type="project" value="UniProtKB-KW"/>
</dbReference>
<dbReference type="AlphaFoldDB" id="A0A414B575"/>
<evidence type="ECO:0000259" key="2">
    <source>
        <dbReference type="Pfam" id="PF12684"/>
    </source>
</evidence>
<feature type="domain" description="Putative exodeoxyribonuclease 8 PDDEXK-like" evidence="2">
    <location>
        <begin position="19"/>
        <end position="230"/>
    </location>
</feature>
<evidence type="ECO:0000256" key="1">
    <source>
        <dbReference type="ARBA" id="ARBA00022801"/>
    </source>
</evidence>
<accession>A0A414B575</accession>
<comment type="caution">
    <text evidence="3">The sequence shown here is derived from an EMBL/GenBank/DDBJ whole genome shotgun (WGS) entry which is preliminary data.</text>
</comment>
<evidence type="ECO:0000313" key="4">
    <source>
        <dbReference type="Proteomes" id="UP000284621"/>
    </source>
</evidence>
<dbReference type="InterPro" id="IPR024432">
    <property type="entry name" value="Put_RecE_PDDEXK-like_dom"/>
</dbReference>
<keyword evidence="4" id="KW-1185">Reference proteome</keyword>
<dbReference type="EMBL" id="QSID01000009">
    <property type="protein sequence ID" value="RHC64192.1"/>
    <property type="molecule type" value="Genomic_DNA"/>
</dbReference>
<dbReference type="RefSeq" id="WP_118381227.1">
    <property type="nucleotide sequence ID" value="NZ_CABJFJ010000009.1"/>
</dbReference>
<dbReference type="InterPro" id="IPR011604">
    <property type="entry name" value="PDDEXK-like_dom_sf"/>
</dbReference>
<name>A0A414B575_9FIRM</name>
<dbReference type="Pfam" id="PF12684">
    <property type="entry name" value="DUF3799"/>
    <property type="match status" value="1"/>
</dbReference>
<keyword evidence="1" id="KW-0378">Hydrolase</keyword>
<organism evidence="3 4">
    <name type="scientific">Anaerobutyricum hallii</name>
    <dbReference type="NCBI Taxonomy" id="39488"/>
    <lineage>
        <taxon>Bacteria</taxon>
        <taxon>Bacillati</taxon>
        <taxon>Bacillota</taxon>
        <taxon>Clostridia</taxon>
        <taxon>Lachnospirales</taxon>
        <taxon>Lachnospiraceae</taxon>
        <taxon>Anaerobutyricum</taxon>
    </lineage>
</organism>
<gene>
    <name evidence="3" type="ORF">DW833_09015</name>
</gene>
<evidence type="ECO:0000313" key="3">
    <source>
        <dbReference type="EMBL" id="RHC64192.1"/>
    </source>
</evidence>
<dbReference type="Gene3D" id="3.90.320.10">
    <property type="match status" value="1"/>
</dbReference>